<accession>A0A139H5U1</accession>
<dbReference type="InterPro" id="IPR022577">
    <property type="entry name" value="TBCD_C"/>
</dbReference>
<dbReference type="PANTHER" id="PTHR12658">
    <property type="entry name" value="BETA-TUBULIN COFACTOR D"/>
    <property type="match status" value="1"/>
</dbReference>
<reference evidence="5 6" key="1">
    <citation type="submission" date="2015-07" db="EMBL/GenBank/DDBJ databases">
        <title>Comparative genomics of the Sigatoka disease complex on banana suggests a link between parallel evolutionary changes in Pseudocercospora fijiensis and Pseudocercospora eumusae and increased virulence on the banana host.</title>
        <authorList>
            <person name="Chang T.-C."/>
            <person name="Salvucci A."/>
            <person name="Crous P.W."/>
            <person name="Stergiopoulos I."/>
        </authorList>
    </citation>
    <scope>NUCLEOTIDE SEQUENCE [LARGE SCALE GENOMIC DNA]</scope>
    <source>
        <strain evidence="5 6">CBS 114824</strain>
    </source>
</reference>
<evidence type="ECO:0000313" key="6">
    <source>
        <dbReference type="Proteomes" id="UP000070133"/>
    </source>
</evidence>
<dbReference type="GO" id="GO:0005096">
    <property type="term" value="F:GTPase activator activity"/>
    <property type="evidence" value="ECO:0007669"/>
    <property type="project" value="InterPro"/>
</dbReference>
<protein>
    <submittedName>
        <fullName evidence="5">Uncharacterized protein</fullName>
    </submittedName>
</protein>
<feature type="compositionally biased region" description="Polar residues" evidence="2">
    <location>
        <begin position="346"/>
        <end position="358"/>
    </location>
</feature>
<feature type="region of interest" description="Disordered" evidence="2">
    <location>
        <begin position="219"/>
        <end position="398"/>
    </location>
</feature>
<keyword evidence="1" id="KW-0143">Chaperone</keyword>
<dbReference type="OrthoDB" id="10253476at2759"/>
<dbReference type="GO" id="GO:0007021">
    <property type="term" value="P:tubulin complex assembly"/>
    <property type="evidence" value="ECO:0007669"/>
    <property type="project" value="InterPro"/>
</dbReference>
<feature type="region of interest" description="Disordered" evidence="2">
    <location>
        <begin position="1"/>
        <end position="45"/>
    </location>
</feature>
<dbReference type="EMBL" id="LFZN01000131">
    <property type="protein sequence ID" value="KXS97845.1"/>
    <property type="molecule type" value="Genomic_DNA"/>
</dbReference>
<dbReference type="Proteomes" id="UP000070133">
    <property type="component" value="Unassembled WGS sequence"/>
</dbReference>
<feature type="compositionally biased region" description="Low complexity" evidence="2">
    <location>
        <begin position="368"/>
        <end position="379"/>
    </location>
</feature>
<feature type="domain" description="Tubulin-folding cofactor D C-terminal" evidence="3">
    <location>
        <begin position="1328"/>
        <end position="1498"/>
    </location>
</feature>
<feature type="domain" description="Tubulin-folding cofactor D ARM repeats" evidence="4">
    <location>
        <begin position="761"/>
        <end position="964"/>
    </location>
</feature>
<dbReference type="SUPFAM" id="SSF48371">
    <property type="entry name" value="ARM repeat"/>
    <property type="match status" value="2"/>
</dbReference>
<comment type="caution">
    <text evidence="5">The sequence shown here is derived from an EMBL/GenBank/DDBJ whole genome shotgun (WGS) entry which is preliminary data.</text>
</comment>
<evidence type="ECO:0000256" key="1">
    <source>
        <dbReference type="ARBA" id="ARBA00023186"/>
    </source>
</evidence>
<evidence type="ECO:0000313" key="5">
    <source>
        <dbReference type="EMBL" id="KXS97845.1"/>
    </source>
</evidence>
<dbReference type="InterPro" id="IPR033162">
    <property type="entry name" value="TBCD"/>
</dbReference>
<evidence type="ECO:0000256" key="2">
    <source>
        <dbReference type="SAM" id="MobiDB-lite"/>
    </source>
</evidence>
<feature type="compositionally biased region" description="Basic and acidic residues" evidence="2">
    <location>
        <begin position="241"/>
        <end position="256"/>
    </location>
</feature>
<dbReference type="Pfam" id="PF25767">
    <property type="entry name" value="ARM_TBCD_2nd"/>
    <property type="match status" value="1"/>
</dbReference>
<feature type="compositionally biased region" description="Low complexity" evidence="2">
    <location>
        <begin position="263"/>
        <end position="274"/>
    </location>
</feature>
<evidence type="ECO:0000259" key="4">
    <source>
        <dbReference type="Pfam" id="PF25767"/>
    </source>
</evidence>
<dbReference type="STRING" id="321146.A0A139H5U1"/>
<evidence type="ECO:0000259" key="3">
    <source>
        <dbReference type="Pfam" id="PF12612"/>
    </source>
</evidence>
<dbReference type="GO" id="GO:0007023">
    <property type="term" value="P:post-chaperonin tubulin folding pathway"/>
    <property type="evidence" value="ECO:0007669"/>
    <property type="project" value="InterPro"/>
</dbReference>
<sequence>MVLEEIDRPQDGDQDAPFSESLPNDDVDPYAGDHSPTILDSRSPSYIPVNSPPHQVYVNLNNVPRRWGFLGPKEHPPPVITAIQDGCKQASGMLGRPVNQQEADALAYQLGRAVRISSYGAPIGMAIASVVAYRGISKMRFPGYTPGEKFNAEKFGPLKGPRARIMWQVVRFNAYGLVGALLGQVFFTSYGLTSSSAGRLNDPRLKELNEVIISRAKNRLPIEGNGERDHTPGPRNGETMDMAKQRRRAQEAQDAWRRRRQESTGQSSTSSTQGDDMSPTGGAFGAEYVDLGSAHVTDTGMMSDDQARRSSQRLEAQQRADYADYADRNEPAQRRPQSRPQRTEENAQSTQNTATPKSGGSAWERLRQQAASGGQQQSGTRSNATGRSSSSADSFYFSSSEEDRQLARGKHLHHLDSATLFDKMENADEEDDVKLVKASAGLLADLENELPKLLWKRCTQGKPRQAHTKVKTRDLDRIVNLIEPFQGEPQLLDAKLKTFLPPIVDAYLDGIRRIVENTSQHRDIEAAACCLLYTFCKVRGHKVVVGFLNNEPRHLEPVLEAIEATLVKAPEQPTTWQVPYVLLLWLSHLLLTPFDLDSISTAKGPLNSDGEVIPQLPPLASRVLRIGLSYISAPTKAQDAAATLLVRLCIRPDVLQLHLADRLVKQHLPKLHSAENASNIYEALGSLRLVTGIAAASELVNLVPSIYQTCAKIFDGPDLSILSSNAVAKKMVIKLFRNVSILSLRSVASAGPLTGFLQTTGVLEDVIDYLLRSLAEKDTPVRYAAAKAISLIVLELGAEMGHEVIQAVLDSFKEDMPRSTSILDFSTADPLRWHGLTLALGHSLFKRSASPEQLPDIFDALISALQFQQRTATGTLLGTNVRDAANFGIWSLARRYTTEELLRVQVHGLHKSNQVGTDTSIIQLMATQLVLSACLDPAGNIRRGSSAALQELVGRHPDHVTHGISLVQTVDYQAVSLRRRAMKDVAYGAARLHSTYADSLVDALFDWRGLWSADVASRQSAASALPLLCRAGQSLAKLLQKTFSCILMCDSREVENLHGYALAAADLINEFSSDLEARDVSASFEPLDKLKATLHEFSSRLLRSELPGAIARLATAVWKRIYHSLSRNLESAQAYLVHMVGLEDITERLLWRHEQWILDQISELVRILLHTKRLAGEPLRCIGAQTLCKQVAVEGTKSTKHGIGRAIALGTLAILYNDESLTGDKASAAVKTLCDLMSVMNIDWRVTAASALALVIESTKDGKNVDISIAELICTTLRQGLNDYTIDERGDVGSLVRLQCIACFQQLLDHGTDLTPAFRSTGQPLKHEIARLSLEKLDRVRLQAALCRDDLQTPTITDVASVSSIQYFRAALRDIVLPETLELSKDQENALARQEALLKGCISCAGVAAEPLLQASRQVLAELLLEASLESLRQFMTAFTALLTQQISETANTYPTLELLAFLLDTQIPQRLSDSAFKWRSLLSAVQKSHHKSNDIPRILAAVHVYMGFAGVAAVRDETLKKLVSMLKTNPYPRVRAAVAEVLFVVSEDEGLKMQDWTRAPSQFRDVTEGLYERLVVAMREK</sequence>
<dbReference type="Pfam" id="PF12612">
    <property type="entry name" value="TFCD_C"/>
    <property type="match status" value="1"/>
</dbReference>
<dbReference type="Pfam" id="PF23579">
    <property type="entry name" value="ARM_TBCD"/>
    <property type="match status" value="1"/>
</dbReference>
<dbReference type="PANTHER" id="PTHR12658:SF0">
    <property type="entry name" value="TUBULIN-SPECIFIC CHAPERONE D"/>
    <property type="match status" value="1"/>
</dbReference>
<dbReference type="InterPro" id="IPR058033">
    <property type="entry name" value="ARM_TBCD_2nd"/>
</dbReference>
<feature type="compositionally biased region" description="Basic and acidic residues" evidence="2">
    <location>
        <begin position="316"/>
        <end position="333"/>
    </location>
</feature>
<gene>
    <name evidence="5" type="ORF">AC578_7635</name>
</gene>
<keyword evidence="6" id="KW-1185">Reference proteome</keyword>
<organism evidence="5 6">
    <name type="scientific">Pseudocercospora eumusae</name>
    <dbReference type="NCBI Taxonomy" id="321146"/>
    <lineage>
        <taxon>Eukaryota</taxon>
        <taxon>Fungi</taxon>
        <taxon>Dikarya</taxon>
        <taxon>Ascomycota</taxon>
        <taxon>Pezizomycotina</taxon>
        <taxon>Dothideomycetes</taxon>
        <taxon>Dothideomycetidae</taxon>
        <taxon>Mycosphaerellales</taxon>
        <taxon>Mycosphaerellaceae</taxon>
        <taxon>Pseudocercospora</taxon>
    </lineage>
</organism>
<dbReference type="GO" id="GO:0000226">
    <property type="term" value="P:microtubule cytoskeleton organization"/>
    <property type="evidence" value="ECO:0007669"/>
    <property type="project" value="TreeGrafter"/>
</dbReference>
<name>A0A139H5U1_9PEZI</name>
<feature type="compositionally biased region" description="Low complexity" evidence="2">
    <location>
        <begin position="388"/>
        <end position="398"/>
    </location>
</feature>
<proteinExistence type="predicted"/>
<feature type="compositionally biased region" description="Basic and acidic residues" evidence="2">
    <location>
        <begin position="1"/>
        <end position="11"/>
    </location>
</feature>
<dbReference type="InterPro" id="IPR016024">
    <property type="entry name" value="ARM-type_fold"/>
</dbReference>
<dbReference type="GO" id="GO:0048487">
    <property type="term" value="F:beta-tubulin binding"/>
    <property type="evidence" value="ECO:0007669"/>
    <property type="project" value="InterPro"/>
</dbReference>